<feature type="compositionally biased region" description="Basic and acidic residues" evidence="1">
    <location>
        <begin position="311"/>
        <end position="322"/>
    </location>
</feature>
<dbReference type="SUPFAM" id="SSF81901">
    <property type="entry name" value="HCP-like"/>
    <property type="match status" value="1"/>
</dbReference>
<reference evidence="3" key="1">
    <citation type="journal article" date="2018" name="Nat. Microbiol.">
        <title>Leveraging single-cell genomics to expand the fungal tree of life.</title>
        <authorList>
            <person name="Ahrendt S.R."/>
            <person name="Quandt C.A."/>
            <person name="Ciobanu D."/>
            <person name="Clum A."/>
            <person name="Salamov A."/>
            <person name="Andreopoulos B."/>
            <person name="Cheng J.F."/>
            <person name="Woyke T."/>
            <person name="Pelin A."/>
            <person name="Henrissat B."/>
            <person name="Reynolds N.K."/>
            <person name="Benny G.L."/>
            <person name="Smith M.E."/>
            <person name="James T.Y."/>
            <person name="Grigoriev I.V."/>
        </authorList>
    </citation>
    <scope>NUCLEOTIDE SEQUENCE [LARGE SCALE GENOMIC DNA]</scope>
</reference>
<dbReference type="InterPro" id="IPR052748">
    <property type="entry name" value="ISR_Activator"/>
</dbReference>
<name>A0A4P9W1J5_9FUNG</name>
<proteinExistence type="predicted"/>
<protein>
    <recommendedName>
        <fullName evidence="4">HCP-like protein</fullName>
    </recommendedName>
</protein>
<dbReference type="OrthoDB" id="2118855at2759"/>
<dbReference type="EMBL" id="KZ998581">
    <property type="protein sequence ID" value="RKO85974.1"/>
    <property type="molecule type" value="Genomic_DNA"/>
</dbReference>
<dbReference type="PANTHER" id="PTHR45011:SF1">
    <property type="entry name" value="DAP3-BINDING CELL DEATH ENHANCER 1"/>
    <property type="match status" value="1"/>
</dbReference>
<organism evidence="2 3">
    <name type="scientific">Blyttiomyces helicus</name>
    <dbReference type="NCBI Taxonomy" id="388810"/>
    <lineage>
        <taxon>Eukaryota</taxon>
        <taxon>Fungi</taxon>
        <taxon>Fungi incertae sedis</taxon>
        <taxon>Chytridiomycota</taxon>
        <taxon>Chytridiomycota incertae sedis</taxon>
        <taxon>Chytridiomycetes</taxon>
        <taxon>Chytridiomycetes incertae sedis</taxon>
        <taxon>Blyttiomyces</taxon>
    </lineage>
</organism>
<accession>A0A4P9W1J5</accession>
<dbReference type="PANTHER" id="PTHR45011">
    <property type="entry name" value="DAP3-BINDING CELL DEATH ENHANCER 1"/>
    <property type="match status" value="1"/>
</dbReference>
<gene>
    <name evidence="2" type="ORF">BDK51DRAFT_52518</name>
</gene>
<feature type="region of interest" description="Disordered" evidence="1">
    <location>
        <begin position="307"/>
        <end position="335"/>
    </location>
</feature>
<evidence type="ECO:0000313" key="3">
    <source>
        <dbReference type="Proteomes" id="UP000269721"/>
    </source>
</evidence>
<dbReference type="AlphaFoldDB" id="A0A4P9W1J5"/>
<evidence type="ECO:0000313" key="2">
    <source>
        <dbReference type="EMBL" id="RKO85974.1"/>
    </source>
</evidence>
<dbReference type="Gene3D" id="1.25.40.10">
    <property type="entry name" value="Tetratricopeptide repeat domain"/>
    <property type="match status" value="1"/>
</dbReference>
<keyword evidence="3" id="KW-1185">Reference proteome</keyword>
<dbReference type="Proteomes" id="UP000269721">
    <property type="component" value="Unassembled WGS sequence"/>
</dbReference>
<evidence type="ECO:0008006" key="4">
    <source>
        <dbReference type="Google" id="ProtNLM"/>
    </source>
</evidence>
<dbReference type="PROSITE" id="PS51257">
    <property type="entry name" value="PROKAR_LIPOPROTEIN"/>
    <property type="match status" value="1"/>
</dbReference>
<dbReference type="InterPro" id="IPR011990">
    <property type="entry name" value="TPR-like_helical_dom_sf"/>
</dbReference>
<evidence type="ECO:0000256" key="1">
    <source>
        <dbReference type="SAM" id="MobiDB-lite"/>
    </source>
</evidence>
<sequence length="472" mass="51046">MTEVRVAKSYLALGDHDGGQSLHPLSPLPATAGCRITPRRQDVVPRSDDRLTHLSFTLNLSTRKGGADGDGSLKYRSLPLLVLIPRSSLPQRERTTPANAALLPPGKLNTKAATLTNHRRETSAHLLVHPLPIQFPHRLNQPCRALWSLGKLFPEPEPGPRSLPRSVKAFGAVCGAYSGRVLDDDDRREQRLGRISGFWEVLKQLVMARSSSAPLALPSSEADADIEVLLPWVVQTEPPPPAPVIPLRAGPPIPAGVCSDPDHCPLAPPYQADQTVDPPAPVLAFAKQIFRVDDEGVCGVRAGGCQNGGSRADRTRNREAHPRAPPHILHLSPLGPRNHLRESNILGLVALCASPSTPLRSTSSTKRSPLTSHAASLFEAAIERGYPKPALNAAICHHPGIGGANRDTERAIVLFRRATHAGYLPAEYNPGVMLLDLAQEQNSGETWNEAIGWIESAAHHGFELAFKAVRRR</sequence>